<accession>A0AAV7TIQ4</accession>
<evidence type="ECO:0000256" key="1">
    <source>
        <dbReference type="SAM" id="MobiDB-lite"/>
    </source>
</evidence>
<dbReference type="Proteomes" id="UP001066276">
    <property type="component" value="Chromosome 3_2"/>
</dbReference>
<keyword evidence="3" id="KW-1185">Reference proteome</keyword>
<comment type="caution">
    <text evidence="2">The sequence shown here is derived from an EMBL/GenBank/DDBJ whole genome shotgun (WGS) entry which is preliminary data.</text>
</comment>
<organism evidence="2 3">
    <name type="scientific">Pleurodeles waltl</name>
    <name type="common">Iberian ribbed newt</name>
    <dbReference type="NCBI Taxonomy" id="8319"/>
    <lineage>
        <taxon>Eukaryota</taxon>
        <taxon>Metazoa</taxon>
        <taxon>Chordata</taxon>
        <taxon>Craniata</taxon>
        <taxon>Vertebrata</taxon>
        <taxon>Euteleostomi</taxon>
        <taxon>Amphibia</taxon>
        <taxon>Batrachia</taxon>
        <taxon>Caudata</taxon>
        <taxon>Salamandroidea</taxon>
        <taxon>Salamandridae</taxon>
        <taxon>Pleurodelinae</taxon>
        <taxon>Pleurodeles</taxon>
    </lineage>
</organism>
<feature type="region of interest" description="Disordered" evidence="1">
    <location>
        <begin position="51"/>
        <end position="123"/>
    </location>
</feature>
<gene>
    <name evidence="2" type="ORF">NDU88_001413</name>
</gene>
<dbReference type="AlphaFoldDB" id="A0AAV7TIQ4"/>
<name>A0AAV7TIQ4_PLEWA</name>
<proteinExistence type="predicted"/>
<evidence type="ECO:0000313" key="3">
    <source>
        <dbReference type="Proteomes" id="UP001066276"/>
    </source>
</evidence>
<sequence>MSRFFVPLLCGALPELRGIAARTQRLLFVGMPRDVRWSRGDLAPLRHQACRRPGAPTPQRYPRPVPAQAPLWNPPPRPTPGGRGGAGREKALRISACHRPRRPSAARRSPPLRSGTHTAPAEAGLSPHSVLLFSFGPHAAPGCSERRGRPASVCKPLPRQGAPWSPRVLTHSPPCWEQAASTSRYVPSSCRLGMIFICPVLGGSKASGVTPWL</sequence>
<evidence type="ECO:0000313" key="2">
    <source>
        <dbReference type="EMBL" id="KAJ1176130.1"/>
    </source>
</evidence>
<feature type="compositionally biased region" description="Basic residues" evidence="1">
    <location>
        <begin position="96"/>
        <end position="105"/>
    </location>
</feature>
<dbReference type="EMBL" id="JANPWB010000006">
    <property type="protein sequence ID" value="KAJ1176130.1"/>
    <property type="molecule type" value="Genomic_DNA"/>
</dbReference>
<reference evidence="2" key="1">
    <citation type="journal article" date="2022" name="bioRxiv">
        <title>Sequencing and chromosome-scale assembly of the giantPleurodeles waltlgenome.</title>
        <authorList>
            <person name="Brown T."/>
            <person name="Elewa A."/>
            <person name="Iarovenko S."/>
            <person name="Subramanian E."/>
            <person name="Araus A.J."/>
            <person name="Petzold A."/>
            <person name="Susuki M."/>
            <person name="Suzuki K.-i.T."/>
            <person name="Hayashi T."/>
            <person name="Toyoda A."/>
            <person name="Oliveira C."/>
            <person name="Osipova E."/>
            <person name="Leigh N.D."/>
            <person name="Simon A."/>
            <person name="Yun M.H."/>
        </authorList>
    </citation>
    <scope>NUCLEOTIDE SEQUENCE</scope>
    <source>
        <strain evidence="2">20211129_DDA</strain>
        <tissue evidence="2">Liver</tissue>
    </source>
</reference>
<protein>
    <submittedName>
        <fullName evidence="2">Uncharacterized protein</fullName>
    </submittedName>
</protein>
<feature type="compositionally biased region" description="Pro residues" evidence="1">
    <location>
        <begin position="55"/>
        <end position="79"/>
    </location>
</feature>